<dbReference type="InterPro" id="IPR048976">
    <property type="entry name" value="WHD_PKMT"/>
</dbReference>
<proteinExistence type="predicted"/>
<dbReference type="EMBL" id="AP022595">
    <property type="protein sequence ID" value="BBY59867.1"/>
    <property type="molecule type" value="Genomic_DNA"/>
</dbReference>
<sequence>MLDSSRQTFGVPGGPGVFANDPGLKAALDVLNSHWPWTISWAELQQETVTRLRGAGSPAGAGLPVRIDELLNVLILNGTARYRLDPVSADATTTGTDEPSRLMAELSQREAEAVTFNRWREVFSLSAADRLLVALLDGTHYRDILLDGLLAAARHEQIQIDDEELCAQIDPLPQRLAMMRLCRG</sequence>
<keyword evidence="3" id="KW-1185">Reference proteome</keyword>
<evidence type="ECO:0000313" key="3">
    <source>
        <dbReference type="Proteomes" id="UP000466445"/>
    </source>
</evidence>
<dbReference type="Proteomes" id="UP000466445">
    <property type="component" value="Chromosome"/>
</dbReference>
<accession>A0A7I7SS85</accession>
<evidence type="ECO:0000259" key="1">
    <source>
        <dbReference type="Pfam" id="PF21782"/>
    </source>
</evidence>
<name>A0A7I7SS85_9MYCO</name>
<feature type="domain" description="PKMT C-terminal winged helix" evidence="1">
    <location>
        <begin position="108"/>
        <end position="163"/>
    </location>
</feature>
<evidence type="ECO:0000313" key="2">
    <source>
        <dbReference type="EMBL" id="BBY59867.1"/>
    </source>
</evidence>
<dbReference type="Pfam" id="PF21782">
    <property type="entry name" value="WHD_PKMT"/>
    <property type="match status" value="1"/>
</dbReference>
<gene>
    <name evidence="2" type="ORF">MSAR_30030</name>
</gene>
<dbReference type="KEGG" id="msar:MSAR_30030"/>
<protein>
    <recommendedName>
        <fullName evidence="1">PKMT C-terminal winged helix domain-containing protein</fullName>
    </recommendedName>
</protein>
<dbReference type="AlphaFoldDB" id="A0A7I7SS85"/>
<reference evidence="2 3" key="1">
    <citation type="journal article" date="2019" name="Emerg. Microbes Infect.">
        <title>Comprehensive subspecies identification of 175 nontuberculous mycobacteria species based on 7547 genomic profiles.</title>
        <authorList>
            <person name="Matsumoto Y."/>
            <person name="Kinjo T."/>
            <person name="Motooka D."/>
            <person name="Nabeya D."/>
            <person name="Jung N."/>
            <person name="Uechi K."/>
            <person name="Horii T."/>
            <person name="Iida T."/>
            <person name="Fujita J."/>
            <person name="Nakamura S."/>
        </authorList>
    </citation>
    <scope>NUCLEOTIDE SEQUENCE [LARGE SCALE GENOMIC DNA]</scope>
    <source>
        <strain evidence="2 3">JCM 30395</strain>
    </source>
</reference>
<organism evidence="2 3">
    <name type="scientific">Mycolicibacterium sarraceniae</name>
    <dbReference type="NCBI Taxonomy" id="1534348"/>
    <lineage>
        <taxon>Bacteria</taxon>
        <taxon>Bacillati</taxon>
        <taxon>Actinomycetota</taxon>
        <taxon>Actinomycetes</taxon>
        <taxon>Mycobacteriales</taxon>
        <taxon>Mycobacteriaceae</taxon>
        <taxon>Mycolicibacterium</taxon>
    </lineage>
</organism>